<sequence length="331" mass="37117">MKYKVPAKSVSDTPKIGFRSHYKKKTRIFVAFREVAKRSQRKTSVGLHGQHYAELGPLREFRGECAARSPRARNDFPASAQRVTISLPARKDFPASAQRVTISLPARKDFPASAQRVTISLPARKDFPASAQRVTISLPARKDFPASAQRVTISLPARKDFPASAQRVTISLPARKDFPASAQRFRRDRATISLRALSYNNNNVICIPSPMLSILLAVLMVSPKRQYLGMVVPTTPATHGPVLMPARILKGSPGQWGTVAPSKLLIRDKDIVKRFSWNCLLRSQTLQHRHRQHPGQQEGANEQADRLMVSDYRRPWTPAIPEESQVHQILK</sequence>
<evidence type="ECO:0000313" key="2">
    <source>
        <dbReference type="Proteomes" id="UP001064048"/>
    </source>
</evidence>
<name>A0ACC0KLD3_CHOFU</name>
<proteinExistence type="predicted"/>
<keyword evidence="2" id="KW-1185">Reference proteome</keyword>
<reference evidence="1 2" key="1">
    <citation type="journal article" date="2022" name="Genome Biol. Evol.">
        <title>The Spruce Budworm Genome: Reconstructing the Evolutionary History of Antifreeze Proteins.</title>
        <authorList>
            <person name="Beliveau C."/>
            <person name="Gagne P."/>
            <person name="Picq S."/>
            <person name="Vernygora O."/>
            <person name="Keeling C.I."/>
            <person name="Pinkney K."/>
            <person name="Doucet D."/>
            <person name="Wen F."/>
            <person name="Johnston J.S."/>
            <person name="Maaroufi H."/>
            <person name="Boyle B."/>
            <person name="Laroche J."/>
            <person name="Dewar K."/>
            <person name="Juretic N."/>
            <person name="Blackburn G."/>
            <person name="Nisole A."/>
            <person name="Brunet B."/>
            <person name="Brandao M."/>
            <person name="Lumley L."/>
            <person name="Duan J."/>
            <person name="Quan G."/>
            <person name="Lucarotti C.J."/>
            <person name="Roe A.D."/>
            <person name="Sperling F.A.H."/>
            <person name="Levesque R.C."/>
            <person name="Cusson M."/>
        </authorList>
    </citation>
    <scope>NUCLEOTIDE SEQUENCE [LARGE SCALE GENOMIC DNA]</scope>
    <source>
        <strain evidence="1">Glfc:IPQL:Cfum</strain>
    </source>
</reference>
<dbReference type="EMBL" id="CM046117">
    <property type="protein sequence ID" value="KAI8437090.1"/>
    <property type="molecule type" value="Genomic_DNA"/>
</dbReference>
<organism evidence="1 2">
    <name type="scientific">Choristoneura fumiferana</name>
    <name type="common">Spruce budworm moth</name>
    <name type="synonym">Archips fumiferana</name>
    <dbReference type="NCBI Taxonomy" id="7141"/>
    <lineage>
        <taxon>Eukaryota</taxon>
        <taxon>Metazoa</taxon>
        <taxon>Ecdysozoa</taxon>
        <taxon>Arthropoda</taxon>
        <taxon>Hexapoda</taxon>
        <taxon>Insecta</taxon>
        <taxon>Pterygota</taxon>
        <taxon>Neoptera</taxon>
        <taxon>Endopterygota</taxon>
        <taxon>Lepidoptera</taxon>
        <taxon>Glossata</taxon>
        <taxon>Ditrysia</taxon>
        <taxon>Tortricoidea</taxon>
        <taxon>Tortricidae</taxon>
        <taxon>Tortricinae</taxon>
        <taxon>Choristoneura</taxon>
    </lineage>
</organism>
<dbReference type="Proteomes" id="UP001064048">
    <property type="component" value="Chromosome 17"/>
</dbReference>
<protein>
    <submittedName>
        <fullName evidence="1">Uncharacterized protein</fullName>
    </submittedName>
</protein>
<gene>
    <name evidence="1" type="ORF">MSG28_010446</name>
</gene>
<accession>A0ACC0KLD3</accession>
<evidence type="ECO:0000313" key="1">
    <source>
        <dbReference type="EMBL" id="KAI8437090.1"/>
    </source>
</evidence>
<comment type="caution">
    <text evidence="1">The sequence shown here is derived from an EMBL/GenBank/DDBJ whole genome shotgun (WGS) entry which is preliminary data.</text>
</comment>